<evidence type="ECO:0000256" key="2">
    <source>
        <dbReference type="ARBA" id="ARBA00022771"/>
    </source>
</evidence>
<dbReference type="AlphaFoldDB" id="A0A9Q0GB70"/>
<comment type="similarity">
    <text evidence="7">Belongs to the type IV zinc-finger family. Class B subfamily.</text>
</comment>
<keyword evidence="3" id="KW-0862">Zinc</keyword>
<gene>
    <name evidence="11" type="ORF">Tsubulata_047968</name>
</gene>
<dbReference type="OrthoDB" id="2162994at2759"/>
<feature type="compositionally biased region" description="Gly residues" evidence="9">
    <location>
        <begin position="154"/>
        <end position="168"/>
    </location>
</feature>
<dbReference type="EMBL" id="JAKUCV010001570">
    <property type="protein sequence ID" value="KAJ4845780.1"/>
    <property type="molecule type" value="Genomic_DNA"/>
</dbReference>
<dbReference type="Gene3D" id="3.30.50.10">
    <property type="entry name" value="Erythroid Transcription Factor GATA-1, subunit A"/>
    <property type="match status" value="1"/>
</dbReference>
<evidence type="ECO:0000256" key="6">
    <source>
        <dbReference type="ARBA" id="ARBA00023163"/>
    </source>
</evidence>
<reference evidence="11" key="2">
    <citation type="journal article" date="2023" name="Plants (Basel)">
        <title>Annotation of the Turnera subulata (Passifloraceae) Draft Genome Reveals the S-Locus Evolved after the Divergence of Turneroideae from Passifloroideae in a Stepwise Manner.</title>
        <authorList>
            <person name="Henning P.M."/>
            <person name="Roalson E.H."/>
            <person name="Mir W."/>
            <person name="McCubbin A.G."/>
            <person name="Shore J.S."/>
        </authorList>
    </citation>
    <scope>NUCLEOTIDE SEQUENCE</scope>
    <source>
        <strain evidence="11">F60SS</strain>
    </source>
</reference>
<sequence>MGVTGFPGGYDQKYAAAGTGVLDLTLKLGLPNIEHPQLGEYPTSSVPLPLPCHSTTQAANEYGEEIGCSRYHQVGTREDHNHVGHVKSTPNQITWSPVQIGVFPQYYMINSNAARNHFTYPSYSHHNSFTSGGSLPSSTTIGGYTVLNNTPGTGTGTGTGRSGVGGDVIGSSTTQNRRGSRRQHDGVIIHNDPNKRCTNFYCNTNDTPMWRKGPLGPKTLCNACGIKYRKEEDKKRAKAAASSSSRTI</sequence>
<evidence type="ECO:0000256" key="4">
    <source>
        <dbReference type="ARBA" id="ARBA00023015"/>
    </source>
</evidence>
<feature type="region of interest" description="Disordered" evidence="9">
    <location>
        <begin position="154"/>
        <end position="190"/>
    </location>
</feature>
<proteinExistence type="inferred from homology"/>
<keyword evidence="5" id="KW-0238">DNA-binding</keyword>
<evidence type="ECO:0000256" key="3">
    <source>
        <dbReference type="ARBA" id="ARBA00022833"/>
    </source>
</evidence>
<dbReference type="GO" id="GO:0008270">
    <property type="term" value="F:zinc ion binding"/>
    <property type="evidence" value="ECO:0007669"/>
    <property type="project" value="UniProtKB-KW"/>
</dbReference>
<evidence type="ECO:0000256" key="7">
    <source>
        <dbReference type="ARBA" id="ARBA00024019"/>
    </source>
</evidence>
<dbReference type="InterPro" id="IPR000679">
    <property type="entry name" value="Znf_GATA"/>
</dbReference>
<dbReference type="Proteomes" id="UP001141552">
    <property type="component" value="Unassembled WGS sequence"/>
</dbReference>
<dbReference type="SUPFAM" id="SSF57716">
    <property type="entry name" value="Glucocorticoid receptor-like (DNA-binding domain)"/>
    <property type="match status" value="1"/>
</dbReference>
<evidence type="ECO:0000313" key="11">
    <source>
        <dbReference type="EMBL" id="KAJ4845780.1"/>
    </source>
</evidence>
<keyword evidence="6" id="KW-0804">Transcription</keyword>
<protein>
    <recommendedName>
        <fullName evidence="10">GATA-type domain-containing protein</fullName>
    </recommendedName>
</protein>
<keyword evidence="1" id="KW-0479">Metal-binding</keyword>
<keyword evidence="4" id="KW-0805">Transcription regulation</keyword>
<dbReference type="PANTHER" id="PTHR46813:SF16">
    <property type="entry name" value="GATA TRANSCRIPTION FACTOR 18"/>
    <property type="match status" value="1"/>
</dbReference>
<comment type="caution">
    <text evidence="11">The sequence shown here is derived from an EMBL/GenBank/DDBJ whole genome shotgun (WGS) entry which is preliminary data.</text>
</comment>
<dbReference type="PANTHER" id="PTHR46813">
    <property type="entry name" value="GATA TRANSCRIPTION FACTOR 18"/>
    <property type="match status" value="1"/>
</dbReference>
<name>A0A9Q0GB70_9ROSI</name>
<dbReference type="PROSITE" id="PS50114">
    <property type="entry name" value="GATA_ZN_FINGER_2"/>
    <property type="match status" value="1"/>
</dbReference>
<accession>A0A9Q0GB70</accession>
<dbReference type="CDD" id="cd00202">
    <property type="entry name" value="ZnF_GATA"/>
    <property type="match status" value="1"/>
</dbReference>
<evidence type="ECO:0000259" key="10">
    <source>
        <dbReference type="PROSITE" id="PS50114"/>
    </source>
</evidence>
<dbReference type="GO" id="GO:0006355">
    <property type="term" value="P:regulation of DNA-templated transcription"/>
    <property type="evidence" value="ECO:0007669"/>
    <property type="project" value="InterPro"/>
</dbReference>
<evidence type="ECO:0000256" key="5">
    <source>
        <dbReference type="ARBA" id="ARBA00023125"/>
    </source>
</evidence>
<dbReference type="SMART" id="SM00401">
    <property type="entry name" value="ZnF_GATA"/>
    <property type="match status" value="1"/>
</dbReference>
<evidence type="ECO:0000313" key="12">
    <source>
        <dbReference type="Proteomes" id="UP001141552"/>
    </source>
</evidence>
<dbReference type="Pfam" id="PF00320">
    <property type="entry name" value="GATA"/>
    <property type="match status" value="1"/>
</dbReference>
<organism evidence="11 12">
    <name type="scientific">Turnera subulata</name>
    <dbReference type="NCBI Taxonomy" id="218843"/>
    <lineage>
        <taxon>Eukaryota</taxon>
        <taxon>Viridiplantae</taxon>
        <taxon>Streptophyta</taxon>
        <taxon>Embryophyta</taxon>
        <taxon>Tracheophyta</taxon>
        <taxon>Spermatophyta</taxon>
        <taxon>Magnoliopsida</taxon>
        <taxon>eudicotyledons</taxon>
        <taxon>Gunneridae</taxon>
        <taxon>Pentapetalae</taxon>
        <taxon>rosids</taxon>
        <taxon>fabids</taxon>
        <taxon>Malpighiales</taxon>
        <taxon>Passifloraceae</taxon>
        <taxon>Turnera</taxon>
    </lineage>
</organism>
<evidence type="ECO:0000256" key="9">
    <source>
        <dbReference type="SAM" id="MobiDB-lite"/>
    </source>
</evidence>
<feature type="domain" description="GATA-type" evidence="10">
    <location>
        <begin position="202"/>
        <end position="229"/>
    </location>
</feature>
<dbReference type="GO" id="GO:0043565">
    <property type="term" value="F:sequence-specific DNA binding"/>
    <property type="evidence" value="ECO:0007669"/>
    <property type="project" value="InterPro"/>
</dbReference>
<keyword evidence="12" id="KW-1185">Reference proteome</keyword>
<evidence type="ECO:0000256" key="8">
    <source>
        <dbReference type="PROSITE-ProRule" id="PRU00094"/>
    </source>
</evidence>
<evidence type="ECO:0000256" key="1">
    <source>
        <dbReference type="ARBA" id="ARBA00022723"/>
    </source>
</evidence>
<reference evidence="11" key="1">
    <citation type="submission" date="2022-02" db="EMBL/GenBank/DDBJ databases">
        <authorList>
            <person name="Henning P.M."/>
            <person name="McCubbin A.G."/>
            <person name="Shore J.S."/>
        </authorList>
    </citation>
    <scope>NUCLEOTIDE SEQUENCE</scope>
    <source>
        <strain evidence="11">F60SS</strain>
        <tissue evidence="11">Leaves</tissue>
    </source>
</reference>
<keyword evidence="2 8" id="KW-0863">Zinc-finger</keyword>
<dbReference type="InterPro" id="IPR013088">
    <property type="entry name" value="Znf_NHR/GATA"/>
</dbReference>